<protein>
    <recommendedName>
        <fullName evidence="4">DUF5667 domain-containing protein</fullName>
    </recommendedName>
</protein>
<evidence type="ECO:0000256" key="1">
    <source>
        <dbReference type="SAM" id="Phobius"/>
    </source>
</evidence>
<evidence type="ECO:0008006" key="4">
    <source>
        <dbReference type="Google" id="ProtNLM"/>
    </source>
</evidence>
<gene>
    <name evidence="2" type="ORF">A3D35_03290</name>
</gene>
<comment type="caution">
    <text evidence="2">The sequence shown here is derived from an EMBL/GenBank/DDBJ whole genome shotgun (WGS) entry which is preliminary data.</text>
</comment>
<keyword evidence="1" id="KW-0812">Transmembrane</keyword>
<reference evidence="2 3" key="1">
    <citation type="journal article" date="2016" name="Nat. Commun.">
        <title>Thousands of microbial genomes shed light on interconnected biogeochemical processes in an aquifer system.</title>
        <authorList>
            <person name="Anantharaman K."/>
            <person name="Brown C.T."/>
            <person name="Hug L.A."/>
            <person name="Sharon I."/>
            <person name="Castelle C.J."/>
            <person name="Probst A.J."/>
            <person name="Thomas B.C."/>
            <person name="Singh A."/>
            <person name="Wilkins M.J."/>
            <person name="Karaoz U."/>
            <person name="Brodie E.L."/>
            <person name="Williams K.H."/>
            <person name="Hubbard S.S."/>
            <person name="Banfield J.F."/>
        </authorList>
    </citation>
    <scope>NUCLEOTIDE SEQUENCE [LARGE SCALE GENOMIC DNA]</scope>
</reference>
<proteinExistence type="predicted"/>
<keyword evidence="1" id="KW-0472">Membrane</keyword>
<keyword evidence="1" id="KW-1133">Transmembrane helix</keyword>
<dbReference type="Proteomes" id="UP000176421">
    <property type="component" value="Unassembled WGS sequence"/>
</dbReference>
<name>A0A1G2I363_9BACT</name>
<feature type="transmembrane region" description="Helical" evidence="1">
    <location>
        <begin position="57"/>
        <end position="78"/>
    </location>
</feature>
<sequence length="220" mass="24600">MEEKQLILKLQQLQQIKPRENWVVFNKSKIFGIPQLNVSLYNRIIALVSNISLQKRFSYAFAAFIFVFVGLVGANILVEESSVPNQTAAIFKPDVSIELIKAKSQNLADAVEKYKLENVNVEEVKVAVKSLADEINSNPGVAKKVAVELKNSGTLASLEGGVELKEVSGDLYKTIDSQVIEDLEKTTLTQEQQQMLNEVKDLYDQGKYLEALEEILLINN</sequence>
<organism evidence="2 3">
    <name type="scientific">Candidatus Staskawiczbacteria bacterium RIFCSPHIGHO2_02_FULL_34_9</name>
    <dbReference type="NCBI Taxonomy" id="1802206"/>
    <lineage>
        <taxon>Bacteria</taxon>
        <taxon>Candidatus Staskawicziibacteriota</taxon>
    </lineage>
</organism>
<dbReference type="AlphaFoldDB" id="A0A1G2I363"/>
<evidence type="ECO:0000313" key="3">
    <source>
        <dbReference type="Proteomes" id="UP000176421"/>
    </source>
</evidence>
<dbReference type="EMBL" id="MHOS01000012">
    <property type="protein sequence ID" value="OGZ69203.1"/>
    <property type="molecule type" value="Genomic_DNA"/>
</dbReference>
<accession>A0A1G2I363</accession>
<evidence type="ECO:0000313" key="2">
    <source>
        <dbReference type="EMBL" id="OGZ69203.1"/>
    </source>
</evidence>
<dbReference type="STRING" id="1802206.A3D35_03290"/>